<evidence type="ECO:0008006" key="4">
    <source>
        <dbReference type="Google" id="ProtNLM"/>
    </source>
</evidence>
<accession>A0AA40CK48</accession>
<dbReference type="InterPro" id="IPR029063">
    <property type="entry name" value="SAM-dependent_MTases_sf"/>
</dbReference>
<feature type="region of interest" description="Disordered" evidence="1">
    <location>
        <begin position="1"/>
        <end position="22"/>
    </location>
</feature>
<protein>
    <recommendedName>
        <fullName evidence="4">Methyltransferase domain-containing protein</fullName>
    </recommendedName>
</protein>
<dbReference type="EMBL" id="JAULSV010000006">
    <property type="protein sequence ID" value="KAK0641377.1"/>
    <property type="molecule type" value="Genomic_DNA"/>
</dbReference>
<proteinExistence type="predicted"/>
<organism evidence="2 3">
    <name type="scientific">Cercophora newfieldiana</name>
    <dbReference type="NCBI Taxonomy" id="92897"/>
    <lineage>
        <taxon>Eukaryota</taxon>
        <taxon>Fungi</taxon>
        <taxon>Dikarya</taxon>
        <taxon>Ascomycota</taxon>
        <taxon>Pezizomycotina</taxon>
        <taxon>Sordariomycetes</taxon>
        <taxon>Sordariomycetidae</taxon>
        <taxon>Sordariales</taxon>
        <taxon>Lasiosphaeriaceae</taxon>
        <taxon>Cercophora</taxon>
    </lineage>
</organism>
<name>A0AA40CK48_9PEZI</name>
<sequence length="183" mass="20148">MRATFRAPHIRPMTMDPAPKDKGILDCSTPRLRHAALPNSHKTILPFSAMESTIKTMDSGLLPNGATCQSDAIEIVTDTPGTSLRPIPSITEESFYSGRQYHHYRPGRYLLPNDTAEQEREEVKHLMLLQLTDGAHFLAPIAPSNLRKVIDLGTGTGTWAMEVGERFPSAEVTGTDLSPIQPD</sequence>
<dbReference type="CDD" id="cd02440">
    <property type="entry name" value="AdoMet_MTases"/>
    <property type="match status" value="1"/>
</dbReference>
<evidence type="ECO:0000313" key="3">
    <source>
        <dbReference type="Proteomes" id="UP001174936"/>
    </source>
</evidence>
<dbReference type="SUPFAM" id="SSF53335">
    <property type="entry name" value="S-adenosyl-L-methionine-dependent methyltransferases"/>
    <property type="match status" value="1"/>
</dbReference>
<dbReference type="Proteomes" id="UP001174936">
    <property type="component" value="Unassembled WGS sequence"/>
</dbReference>
<dbReference type="AlphaFoldDB" id="A0AA40CK48"/>
<evidence type="ECO:0000313" key="2">
    <source>
        <dbReference type="EMBL" id="KAK0641377.1"/>
    </source>
</evidence>
<gene>
    <name evidence="2" type="ORF">B0T16DRAFT_419744</name>
</gene>
<keyword evidence="3" id="KW-1185">Reference proteome</keyword>
<reference evidence="2" key="1">
    <citation type="submission" date="2023-06" db="EMBL/GenBank/DDBJ databases">
        <title>Genome-scale phylogeny and comparative genomics of the fungal order Sordariales.</title>
        <authorList>
            <consortium name="Lawrence Berkeley National Laboratory"/>
            <person name="Hensen N."/>
            <person name="Bonometti L."/>
            <person name="Westerberg I."/>
            <person name="Brannstrom I.O."/>
            <person name="Guillou S."/>
            <person name="Cros-Aarteil S."/>
            <person name="Calhoun S."/>
            <person name="Haridas S."/>
            <person name="Kuo A."/>
            <person name="Mondo S."/>
            <person name="Pangilinan J."/>
            <person name="Riley R."/>
            <person name="Labutti K."/>
            <person name="Andreopoulos B."/>
            <person name="Lipzen A."/>
            <person name="Chen C."/>
            <person name="Yanf M."/>
            <person name="Daum C."/>
            <person name="Ng V."/>
            <person name="Clum A."/>
            <person name="Steindorff A."/>
            <person name="Ohm R."/>
            <person name="Martin F."/>
            <person name="Silar P."/>
            <person name="Natvig D."/>
            <person name="Lalanne C."/>
            <person name="Gautier V."/>
            <person name="Ament-Velasquez S.L."/>
            <person name="Kruys A."/>
            <person name="Hutchinson M.I."/>
            <person name="Powell A.J."/>
            <person name="Barry K."/>
            <person name="Miller A.N."/>
            <person name="Grigoriev I.V."/>
            <person name="Debuchy R."/>
            <person name="Gladieux P."/>
            <person name="Thoren M.H."/>
            <person name="Johannesson H."/>
        </authorList>
    </citation>
    <scope>NUCLEOTIDE SEQUENCE</scope>
    <source>
        <strain evidence="2">SMH2532-1</strain>
    </source>
</reference>
<dbReference type="Gene3D" id="3.40.50.150">
    <property type="entry name" value="Vaccinia Virus protein VP39"/>
    <property type="match status" value="1"/>
</dbReference>
<evidence type="ECO:0000256" key="1">
    <source>
        <dbReference type="SAM" id="MobiDB-lite"/>
    </source>
</evidence>
<comment type="caution">
    <text evidence="2">The sequence shown here is derived from an EMBL/GenBank/DDBJ whole genome shotgun (WGS) entry which is preliminary data.</text>
</comment>